<keyword evidence="3 6" id="KW-0812">Transmembrane</keyword>
<evidence type="ECO:0000313" key="8">
    <source>
        <dbReference type="Proteomes" id="UP000278222"/>
    </source>
</evidence>
<feature type="transmembrane region" description="Helical" evidence="6">
    <location>
        <begin position="251"/>
        <end position="276"/>
    </location>
</feature>
<dbReference type="GO" id="GO:0005886">
    <property type="term" value="C:plasma membrane"/>
    <property type="evidence" value="ECO:0007669"/>
    <property type="project" value="UniProtKB-SubCell"/>
</dbReference>
<dbReference type="AlphaFoldDB" id="A0A3N1LCX3"/>
<keyword evidence="2" id="KW-1003">Cell membrane</keyword>
<evidence type="ECO:0000313" key="7">
    <source>
        <dbReference type="EMBL" id="ROP90901.1"/>
    </source>
</evidence>
<dbReference type="RefSeq" id="WP_142235891.1">
    <property type="nucleotide sequence ID" value="NZ_AP019700.1"/>
</dbReference>
<dbReference type="GO" id="GO:0044341">
    <property type="term" value="P:sodium-dependent phosphate transport"/>
    <property type="evidence" value="ECO:0007669"/>
    <property type="project" value="InterPro"/>
</dbReference>
<feature type="transmembrane region" description="Helical" evidence="6">
    <location>
        <begin position="68"/>
        <end position="90"/>
    </location>
</feature>
<feature type="transmembrane region" description="Helical" evidence="6">
    <location>
        <begin position="179"/>
        <end position="206"/>
    </location>
</feature>
<keyword evidence="8" id="KW-1185">Reference proteome</keyword>
<organism evidence="7 8">
    <name type="scientific">Stella humosa</name>
    <dbReference type="NCBI Taxonomy" id="94"/>
    <lineage>
        <taxon>Bacteria</taxon>
        <taxon>Pseudomonadati</taxon>
        <taxon>Pseudomonadota</taxon>
        <taxon>Alphaproteobacteria</taxon>
        <taxon>Rhodospirillales</taxon>
        <taxon>Stellaceae</taxon>
        <taxon>Stella</taxon>
    </lineage>
</organism>
<evidence type="ECO:0000256" key="1">
    <source>
        <dbReference type="ARBA" id="ARBA00004651"/>
    </source>
</evidence>
<evidence type="ECO:0000256" key="4">
    <source>
        <dbReference type="ARBA" id="ARBA00022989"/>
    </source>
</evidence>
<feature type="transmembrane region" description="Helical" evidence="6">
    <location>
        <begin position="296"/>
        <end position="317"/>
    </location>
</feature>
<dbReference type="PANTHER" id="PTHR10010">
    <property type="entry name" value="SOLUTE CARRIER FAMILY 34 SODIUM PHOSPHATE , MEMBER 2-RELATED"/>
    <property type="match status" value="1"/>
</dbReference>
<dbReference type="NCBIfam" id="NF037997">
    <property type="entry name" value="Na_Pi_symport"/>
    <property type="match status" value="1"/>
</dbReference>
<name>A0A3N1LCX3_9PROT</name>
<protein>
    <submittedName>
        <fullName evidence="7">Phosphate:Na+ symporter</fullName>
    </submittedName>
</protein>
<gene>
    <name evidence="7" type="ORF">EDC65_2761</name>
</gene>
<dbReference type="Proteomes" id="UP000278222">
    <property type="component" value="Unassembled WGS sequence"/>
</dbReference>
<evidence type="ECO:0000256" key="2">
    <source>
        <dbReference type="ARBA" id="ARBA00022475"/>
    </source>
</evidence>
<dbReference type="EMBL" id="RJKX01000014">
    <property type="protein sequence ID" value="ROP90901.1"/>
    <property type="molecule type" value="Genomic_DNA"/>
</dbReference>
<feature type="transmembrane region" description="Helical" evidence="6">
    <location>
        <begin position="137"/>
        <end position="158"/>
    </location>
</feature>
<dbReference type="OrthoDB" id="9763003at2"/>
<feature type="transmembrane region" description="Helical" evidence="6">
    <location>
        <begin position="6"/>
        <end position="29"/>
    </location>
</feature>
<dbReference type="GO" id="GO:0005436">
    <property type="term" value="F:sodium:phosphate symporter activity"/>
    <property type="evidence" value="ECO:0007669"/>
    <property type="project" value="InterPro"/>
</dbReference>
<accession>A0A3N1LCX3</accession>
<proteinExistence type="predicted"/>
<evidence type="ECO:0000256" key="5">
    <source>
        <dbReference type="ARBA" id="ARBA00023136"/>
    </source>
</evidence>
<comment type="subcellular location">
    <subcellularLocation>
        <location evidence="1">Cell membrane</location>
        <topology evidence="1">Multi-pass membrane protein</topology>
    </subcellularLocation>
</comment>
<feature type="transmembrane region" description="Helical" evidence="6">
    <location>
        <begin position="41"/>
        <end position="62"/>
    </location>
</feature>
<dbReference type="PANTHER" id="PTHR10010:SF46">
    <property type="entry name" value="SODIUM-DEPENDENT PHOSPHATE TRANSPORT PROTEIN 2B"/>
    <property type="match status" value="1"/>
</dbReference>
<feature type="transmembrane region" description="Helical" evidence="6">
    <location>
        <begin position="102"/>
        <end position="125"/>
    </location>
</feature>
<sequence>MDLFAQVLAPVVGGLGLFLLGLEFMADGIQAMAVNRMRAMLARLAGTPIKGLLAGTLITAVIQSSTAMTVMVVGLVNAGVLGLRPAISVIMGANIGTTLTNALVALPLGLWGLFLAGIFAIAMVFSRREATRNLCLALLGFCLIFYGLGLMTGGLRPLRDMPDVMAVITGLRADGFAGLLYSVIVAAVITALIHSSSATIGIVMGLAGSGILDWQTALAFSLGADLGTTITSFIASLNLSRNAKRTAYAHIAFNLIGVAVMLPLFPLACQVVILLVGDPGIPTMTNGGAAYPLAPVAVGVYSIAFNIFNTALLFPFVGTFERVLARVGHTQADDIEDYSRPRFITAAMTGDLALGVPAVRREIARLLWGAGLFLHAAQGRAGAPDDAGEHRFAVDVLGRDIRRFTADLFRPGMSEPAAELVGSLITEADLAASVGDALYQTAHRVTGETFSDGGRELVDSILHEMAIALDTLDPDPDLATALAVPTLLADLSLLRRRTLHLAPSLTAGERGALLALLGSAERMLHLVARIDVERRSVPRMAAGATLA</sequence>
<keyword evidence="4 6" id="KW-1133">Transmembrane helix</keyword>
<evidence type="ECO:0000256" key="6">
    <source>
        <dbReference type="SAM" id="Phobius"/>
    </source>
</evidence>
<feature type="transmembrane region" description="Helical" evidence="6">
    <location>
        <begin position="218"/>
        <end position="239"/>
    </location>
</feature>
<reference evidence="7 8" key="1">
    <citation type="submission" date="2018-11" db="EMBL/GenBank/DDBJ databases">
        <title>Genomic Encyclopedia of Type Strains, Phase IV (KMG-IV): sequencing the most valuable type-strain genomes for metagenomic binning, comparative biology and taxonomic classification.</title>
        <authorList>
            <person name="Goeker M."/>
        </authorList>
    </citation>
    <scope>NUCLEOTIDE SEQUENCE [LARGE SCALE GENOMIC DNA]</scope>
    <source>
        <strain evidence="7 8">DSM 5900</strain>
    </source>
</reference>
<dbReference type="Pfam" id="PF02690">
    <property type="entry name" value="Na_Pi_cotrans"/>
    <property type="match status" value="2"/>
</dbReference>
<evidence type="ECO:0000256" key="3">
    <source>
        <dbReference type="ARBA" id="ARBA00022692"/>
    </source>
</evidence>
<dbReference type="InterPro" id="IPR003841">
    <property type="entry name" value="Na/Pi_transpt"/>
</dbReference>
<comment type="caution">
    <text evidence="7">The sequence shown here is derived from an EMBL/GenBank/DDBJ whole genome shotgun (WGS) entry which is preliminary data.</text>
</comment>
<keyword evidence="5 6" id="KW-0472">Membrane</keyword>